<dbReference type="InterPro" id="IPR017441">
    <property type="entry name" value="Protein_kinase_ATP_BS"/>
</dbReference>
<feature type="transmembrane region" description="Helical" evidence="7">
    <location>
        <begin position="450"/>
        <end position="471"/>
    </location>
</feature>
<accession>A0AAC9LDG1</accession>
<reference evidence="10" key="1">
    <citation type="submission" date="2016-06" db="EMBL/GenBank/DDBJ databases">
        <title>Complete genome sequence of Actinoalloteichus fjordicus DSM 46855 (=ADI127-17), type strain of the new species Actinoalloteichus fjordicus.</title>
        <authorList>
            <person name="Ruckert C."/>
            <person name="Nouioui I."/>
            <person name="Willmese J."/>
            <person name="van Wezel G."/>
            <person name="Klenk H.-P."/>
            <person name="Kalinowski J."/>
            <person name="Zotchev S.B."/>
        </authorList>
    </citation>
    <scope>NUCLEOTIDE SEQUENCE [LARGE SCALE GENOMIC DNA]</scope>
    <source>
        <strain evidence="10">ADI127-7</strain>
    </source>
</reference>
<dbReference type="Gene3D" id="1.10.510.10">
    <property type="entry name" value="Transferase(Phosphotransferase) domain 1"/>
    <property type="match status" value="1"/>
</dbReference>
<feature type="region of interest" description="Disordered" evidence="6">
    <location>
        <begin position="336"/>
        <end position="366"/>
    </location>
</feature>
<evidence type="ECO:0000256" key="3">
    <source>
        <dbReference type="ARBA" id="ARBA00022777"/>
    </source>
</evidence>
<evidence type="ECO:0000259" key="8">
    <source>
        <dbReference type="PROSITE" id="PS50011"/>
    </source>
</evidence>
<evidence type="ECO:0000256" key="2">
    <source>
        <dbReference type="ARBA" id="ARBA00022741"/>
    </source>
</evidence>
<evidence type="ECO:0000256" key="5">
    <source>
        <dbReference type="PROSITE-ProRule" id="PRU10141"/>
    </source>
</evidence>
<dbReference type="KEGG" id="acad:UA74_18975"/>
<feature type="domain" description="Protein kinase" evidence="8">
    <location>
        <begin position="15"/>
        <end position="273"/>
    </location>
</feature>
<keyword evidence="10" id="KW-1185">Reference proteome</keyword>
<feature type="compositionally biased region" description="Low complexity" evidence="6">
    <location>
        <begin position="336"/>
        <end position="347"/>
    </location>
</feature>
<name>A0AAC9LDG1_9PSEU</name>
<feature type="transmembrane region" description="Helical" evidence="7">
    <location>
        <begin position="582"/>
        <end position="609"/>
    </location>
</feature>
<dbReference type="PANTHER" id="PTHR43289:SF34">
    <property type="entry name" value="SERINE_THREONINE-PROTEIN KINASE YBDM-RELATED"/>
    <property type="match status" value="1"/>
</dbReference>
<feature type="transmembrane region" description="Helical" evidence="7">
    <location>
        <begin position="394"/>
        <end position="415"/>
    </location>
</feature>
<feature type="transmembrane region" description="Helical" evidence="7">
    <location>
        <begin position="522"/>
        <end position="545"/>
    </location>
</feature>
<dbReference type="GO" id="GO:0004674">
    <property type="term" value="F:protein serine/threonine kinase activity"/>
    <property type="evidence" value="ECO:0007669"/>
    <property type="project" value="TreeGrafter"/>
</dbReference>
<dbReference type="RefSeq" id="WP_075765046.1">
    <property type="nucleotide sequence ID" value="NZ_CP016076.1"/>
</dbReference>
<dbReference type="InterPro" id="IPR000719">
    <property type="entry name" value="Prot_kinase_dom"/>
</dbReference>
<dbReference type="PROSITE" id="PS00108">
    <property type="entry name" value="PROTEIN_KINASE_ST"/>
    <property type="match status" value="1"/>
</dbReference>
<feature type="transmembrane region" description="Helical" evidence="7">
    <location>
        <begin position="483"/>
        <end position="502"/>
    </location>
</feature>
<proteinExistence type="predicted"/>
<dbReference type="CDD" id="cd14014">
    <property type="entry name" value="STKc_PknB_like"/>
    <property type="match status" value="1"/>
</dbReference>
<protein>
    <submittedName>
        <fullName evidence="9">Protein kinase family protein</fullName>
    </submittedName>
</protein>
<evidence type="ECO:0000256" key="7">
    <source>
        <dbReference type="SAM" id="Phobius"/>
    </source>
</evidence>
<dbReference type="PANTHER" id="PTHR43289">
    <property type="entry name" value="MITOGEN-ACTIVATED PROTEIN KINASE KINASE KINASE 20-RELATED"/>
    <property type="match status" value="1"/>
</dbReference>
<dbReference type="Gene3D" id="3.30.200.20">
    <property type="entry name" value="Phosphorylase Kinase, domain 1"/>
    <property type="match status" value="1"/>
</dbReference>
<dbReference type="SMART" id="SM00220">
    <property type="entry name" value="S_TKc"/>
    <property type="match status" value="1"/>
</dbReference>
<feature type="transmembrane region" description="Helical" evidence="7">
    <location>
        <begin position="557"/>
        <end position="576"/>
    </location>
</feature>
<keyword evidence="1" id="KW-0808">Transferase</keyword>
<evidence type="ECO:0000313" key="9">
    <source>
        <dbReference type="EMBL" id="APU15823.1"/>
    </source>
</evidence>
<keyword evidence="4 5" id="KW-0067">ATP-binding</keyword>
<dbReference type="Proteomes" id="UP000185511">
    <property type="component" value="Chromosome"/>
</dbReference>
<keyword evidence="3 9" id="KW-0418">Kinase</keyword>
<dbReference type="PROSITE" id="PS00107">
    <property type="entry name" value="PROTEIN_KINASE_ATP"/>
    <property type="match status" value="1"/>
</dbReference>
<evidence type="ECO:0000313" key="10">
    <source>
        <dbReference type="Proteomes" id="UP000185511"/>
    </source>
</evidence>
<evidence type="ECO:0000256" key="4">
    <source>
        <dbReference type="ARBA" id="ARBA00022840"/>
    </source>
</evidence>
<gene>
    <name evidence="9" type="ORF">UA74_18975</name>
</gene>
<evidence type="ECO:0000256" key="6">
    <source>
        <dbReference type="SAM" id="MobiDB-lite"/>
    </source>
</evidence>
<keyword evidence="7" id="KW-0472">Membrane</keyword>
<dbReference type="Pfam" id="PF00069">
    <property type="entry name" value="Pkinase"/>
    <property type="match status" value="1"/>
</dbReference>
<keyword evidence="7" id="KW-1133">Transmembrane helix</keyword>
<dbReference type="PROSITE" id="PS50011">
    <property type="entry name" value="PROTEIN_KINASE_DOM"/>
    <property type="match status" value="1"/>
</dbReference>
<keyword evidence="7" id="KW-0812">Transmembrane</keyword>
<dbReference type="AlphaFoldDB" id="A0AAC9LDG1"/>
<keyword evidence="2 5" id="KW-0547">Nucleotide-binding</keyword>
<dbReference type="GO" id="GO:0005524">
    <property type="term" value="F:ATP binding"/>
    <property type="evidence" value="ECO:0007669"/>
    <property type="project" value="UniProtKB-UniRule"/>
</dbReference>
<evidence type="ECO:0000256" key="1">
    <source>
        <dbReference type="ARBA" id="ARBA00022679"/>
    </source>
</evidence>
<feature type="binding site" evidence="5">
    <location>
        <position position="43"/>
    </location>
    <ligand>
        <name>ATP</name>
        <dbReference type="ChEBI" id="CHEBI:30616"/>
    </ligand>
</feature>
<dbReference type="InterPro" id="IPR008271">
    <property type="entry name" value="Ser/Thr_kinase_AS"/>
</dbReference>
<organism evidence="9 10">
    <name type="scientific">Actinoalloteichus fjordicus</name>
    <dbReference type="NCBI Taxonomy" id="1612552"/>
    <lineage>
        <taxon>Bacteria</taxon>
        <taxon>Bacillati</taxon>
        <taxon>Actinomycetota</taxon>
        <taxon>Actinomycetes</taxon>
        <taxon>Pseudonocardiales</taxon>
        <taxon>Pseudonocardiaceae</taxon>
        <taxon>Actinoalloteichus</taxon>
    </lineage>
</organism>
<dbReference type="InterPro" id="IPR011009">
    <property type="entry name" value="Kinase-like_dom_sf"/>
</dbReference>
<dbReference type="SUPFAM" id="SSF56112">
    <property type="entry name" value="Protein kinase-like (PK-like)"/>
    <property type="match status" value="1"/>
</dbReference>
<sequence>MRPLRASEPQETGGYRLLAELGRGGMGRVLLGGGPDGRLVAIKQIHPHLVEEDGFRARFEREVRVTRAVHGVYTATVIDADAQAPTPWLASEFIFGPSLREAVEATGRLPAESLPRLAAGLAAALVRIHEAGLVHRDLKPSNILLADEGPRLIDFGIARALDRRDGRDLTRTGLVVGSPEFMSPEQAQAGAITPASDMFSLGAVLVMAGTGTSLFAGPSDFQVLYDIVYAEADLDAVPVGIRPIVAACLAKDPAARPDAARLLEMIGRIAPYARPWPAEVHALTMTQHAAVERLVERPSDCAAEPAGATRVEAPQSTPYRTRLQVHRLDEWDANAGQAAAGQVDGAQPGTAQAGAEQPPRPSRWSGLRTRARHALTSTGGRLRTGLRGPGLRRIGATASLLILVFAGVLVGVYAANFAVDTTVLTGDGGDGGDREVRRFLGPAEWLVDSASVFGTLAGAVIGVLVCTLISAVGGRATEPRTAFLRRCLLVGAPVGGFVLGRLAERDGLRIDILGVGTGIADIEPAIAVGCVLGLTIGSAAVSVVLGTFPVPKDRHGTVTVVVWVLGALTGFLVGLLSSRYGWLGIVIDGGVTLDAVAVLGGCIGGSWALRAADQWQTRRAARPGRVRV</sequence>
<dbReference type="EMBL" id="CP016076">
    <property type="protein sequence ID" value="APU15823.1"/>
    <property type="molecule type" value="Genomic_DNA"/>
</dbReference>